<keyword evidence="2" id="KW-1185">Reference proteome</keyword>
<gene>
    <name evidence="1" type="ORF">Q4481_02510</name>
</gene>
<dbReference type="PROSITE" id="PS51257">
    <property type="entry name" value="PROKAR_LIPOPROTEIN"/>
    <property type="match status" value="1"/>
</dbReference>
<comment type="caution">
    <text evidence="1">The sequence shown here is derived from an EMBL/GenBank/DDBJ whole genome shotgun (WGS) entry which is preliminary data.</text>
</comment>
<dbReference type="Pfam" id="PF05708">
    <property type="entry name" value="Peptidase_C92"/>
    <property type="match status" value="1"/>
</dbReference>
<protein>
    <submittedName>
        <fullName evidence="1">YiiX/YebB-like N1pC/P60 family cysteine hydrolase</fullName>
    </submittedName>
</protein>
<dbReference type="InterPro" id="IPR024453">
    <property type="entry name" value="Peptidase_C92"/>
</dbReference>
<evidence type="ECO:0000313" key="1">
    <source>
        <dbReference type="EMBL" id="MDO6962810.1"/>
    </source>
</evidence>
<accession>A0ABT8YGK2</accession>
<reference evidence="1" key="2">
    <citation type="submission" date="2023-07" db="EMBL/GenBank/DDBJ databases">
        <authorList>
            <person name="Shen H."/>
        </authorList>
    </citation>
    <scope>NUCLEOTIDE SEQUENCE</scope>
    <source>
        <strain evidence="1">TNR-22</strain>
    </source>
</reference>
<evidence type="ECO:0000313" key="2">
    <source>
        <dbReference type="Proteomes" id="UP001174932"/>
    </source>
</evidence>
<dbReference type="Proteomes" id="UP001174932">
    <property type="component" value="Unassembled WGS sequence"/>
</dbReference>
<organism evidence="1 2">
    <name type="scientific">Rhizobium alvei</name>
    <dbReference type="NCBI Taxonomy" id="1132659"/>
    <lineage>
        <taxon>Bacteria</taxon>
        <taxon>Pseudomonadati</taxon>
        <taxon>Pseudomonadota</taxon>
        <taxon>Alphaproteobacteria</taxon>
        <taxon>Hyphomicrobiales</taxon>
        <taxon>Rhizobiaceae</taxon>
        <taxon>Rhizobium/Agrobacterium group</taxon>
        <taxon>Rhizobium</taxon>
    </lineage>
</organism>
<sequence>MRRFLLILHILAIAILLPALLSACSQTASRQSAARPEIVKTEPPCCRKLEPYPKWLVRVLEPAAPLVGRTVALVEWRKGYMEKEPQALAEMQSRLRPLDIIVVANKGRLSGYTIPGLFSHGAAYLGGEADLKRLGIWNDKAVVPFHQAIRDGKTMIESDQKGVHLSRPIDVLGSDRVVILRPRYSCRAARQKVGRAFFEHLGTKFDFHFNSDDDRKLYCVELIDHVLGAIQFPQREIYRRQTIVPDDIMIGVSNRILPLDVIAYYRAGPHGWEKADARSLRTDIDDYWMRRKKVRRAR</sequence>
<dbReference type="Gene3D" id="3.90.1720.10">
    <property type="entry name" value="endopeptidase domain like (from Nostoc punctiforme)"/>
    <property type="match status" value="1"/>
</dbReference>
<proteinExistence type="predicted"/>
<name>A0ABT8YGK2_9HYPH</name>
<dbReference type="InterPro" id="IPR038765">
    <property type="entry name" value="Papain-like_cys_pep_sf"/>
</dbReference>
<dbReference type="EMBL" id="JAUOZU010000001">
    <property type="protein sequence ID" value="MDO6962810.1"/>
    <property type="molecule type" value="Genomic_DNA"/>
</dbReference>
<reference evidence="1" key="1">
    <citation type="journal article" date="2015" name="Int. J. Syst. Evol. Microbiol.">
        <title>Rhizobium alvei sp. nov., isolated from a freshwater river.</title>
        <authorList>
            <person name="Sheu S.Y."/>
            <person name="Huang H.W."/>
            <person name="Young C.C."/>
            <person name="Chen W.M."/>
        </authorList>
    </citation>
    <scope>NUCLEOTIDE SEQUENCE</scope>
    <source>
        <strain evidence="1">TNR-22</strain>
    </source>
</reference>
<dbReference type="SUPFAM" id="SSF54001">
    <property type="entry name" value="Cysteine proteinases"/>
    <property type="match status" value="1"/>
</dbReference>
<dbReference type="RefSeq" id="WP_304374680.1">
    <property type="nucleotide sequence ID" value="NZ_JAUOZU010000001.1"/>
</dbReference>